<dbReference type="RefSeq" id="WP_128745749.1">
    <property type="nucleotide sequence ID" value="NZ_CP035281.1"/>
</dbReference>
<dbReference type="EC" id="5.1.1.-" evidence="3"/>
<dbReference type="EMBL" id="CP035281">
    <property type="protein sequence ID" value="QAT43100.1"/>
    <property type="molecule type" value="Genomic_DNA"/>
</dbReference>
<keyword evidence="4" id="KW-1185">Reference proteome</keyword>
<dbReference type="OrthoDB" id="9803739at2"/>
<dbReference type="InterPro" id="IPR001920">
    <property type="entry name" value="Asp/Glu_race"/>
</dbReference>
<dbReference type="PANTHER" id="PTHR21198">
    <property type="entry name" value="GLUTAMATE RACEMASE"/>
    <property type="match status" value="1"/>
</dbReference>
<sequence>MREKGQKVLGIIGGMGPRATQLFYKMIVDKTEAHSDQEHLNMIVLNHASMPDRTAAIKSGDVEELYHKLLHDAKFLEVGGADYIAIPCNTSHLLVDRLQKNLKIPIINMVKEAAMSIYCRYGENFKLGILASDGTIKTKLYQNECKALGIKTVVPSEKNQARVMKIIYEGVKAEKSVDMRELYEIEKEMKEAGCKCVLLASGELSCFKEINRLSDFYIDAMEVLAERAIVLCEKTLK</sequence>
<dbReference type="InterPro" id="IPR004380">
    <property type="entry name" value="Asp_race"/>
</dbReference>
<dbReference type="SUPFAM" id="SSF53681">
    <property type="entry name" value="Aspartate/glutamate racemase"/>
    <property type="match status" value="2"/>
</dbReference>
<dbReference type="InterPro" id="IPR015942">
    <property type="entry name" value="Asp/Glu/hydantoin_racemase"/>
</dbReference>
<evidence type="ECO:0000313" key="4">
    <source>
        <dbReference type="Proteomes" id="UP000287601"/>
    </source>
</evidence>
<dbReference type="PANTHER" id="PTHR21198:SF7">
    <property type="entry name" value="ASPARTATE-GLUTAMATE RACEMASE FAMILY"/>
    <property type="match status" value="1"/>
</dbReference>
<dbReference type="PROSITE" id="PS00923">
    <property type="entry name" value="ASP_GLU_RACEMASE_1"/>
    <property type="match status" value="1"/>
</dbReference>
<dbReference type="NCBIfam" id="TIGR00035">
    <property type="entry name" value="asp_race"/>
    <property type="match status" value="1"/>
</dbReference>
<gene>
    <name evidence="3" type="ORF">EQM06_07540</name>
</gene>
<evidence type="ECO:0000256" key="2">
    <source>
        <dbReference type="ARBA" id="ARBA00023235"/>
    </source>
</evidence>
<evidence type="ECO:0000313" key="3">
    <source>
        <dbReference type="EMBL" id="QAT43100.1"/>
    </source>
</evidence>
<accession>A0A410PW25</accession>
<keyword evidence="2 3" id="KW-0413">Isomerase</keyword>
<dbReference type="KEGG" id="amij:EQM06_07540"/>
<dbReference type="Pfam" id="PF01177">
    <property type="entry name" value="Asp_Glu_race"/>
    <property type="match status" value="1"/>
</dbReference>
<dbReference type="Gene3D" id="3.40.50.1860">
    <property type="match status" value="2"/>
</dbReference>
<protein>
    <submittedName>
        <fullName evidence="3">Amino acid racemase</fullName>
        <ecNumber evidence="3">5.1.1.-</ecNumber>
    </submittedName>
</protein>
<name>A0A410PW25_9FIRM</name>
<proteinExistence type="inferred from homology"/>
<dbReference type="GO" id="GO:0047661">
    <property type="term" value="F:amino-acid racemase activity"/>
    <property type="evidence" value="ECO:0007669"/>
    <property type="project" value="InterPro"/>
</dbReference>
<comment type="similarity">
    <text evidence="1">Belongs to the aspartate/glutamate racemases family.</text>
</comment>
<dbReference type="Proteomes" id="UP000287601">
    <property type="component" value="Chromosome"/>
</dbReference>
<reference evidence="3 4" key="1">
    <citation type="submission" date="2019-01" db="EMBL/GenBank/DDBJ databases">
        <title>Draft genomes of a novel of Aminipila strains.</title>
        <authorList>
            <person name="Ma S."/>
        </authorList>
    </citation>
    <scope>NUCLEOTIDE SEQUENCE [LARGE SCALE GENOMIC DNA]</scope>
    <source>
        <strain evidence="4">JN-39</strain>
    </source>
</reference>
<evidence type="ECO:0000256" key="1">
    <source>
        <dbReference type="ARBA" id="ARBA00007847"/>
    </source>
</evidence>
<dbReference type="AlphaFoldDB" id="A0A410PW25"/>
<dbReference type="InterPro" id="IPR018187">
    <property type="entry name" value="Asp/Glu_racemase_AS_1"/>
</dbReference>
<organism evidence="3 4">
    <name type="scientific">Aminipila luticellarii</name>
    <dbReference type="NCBI Taxonomy" id="2507160"/>
    <lineage>
        <taxon>Bacteria</taxon>
        <taxon>Bacillati</taxon>
        <taxon>Bacillota</taxon>
        <taxon>Clostridia</taxon>
        <taxon>Peptostreptococcales</taxon>
        <taxon>Anaerovoracaceae</taxon>
        <taxon>Aminipila</taxon>
    </lineage>
</organism>